<evidence type="ECO:0000256" key="9">
    <source>
        <dbReference type="ARBA" id="ARBA00023303"/>
    </source>
</evidence>
<keyword evidence="3" id="KW-1003">Cell membrane</keyword>
<dbReference type="PANTHER" id="PTHR46480:SF1">
    <property type="entry name" value="VOLTAGE-GATED HYDROGEN CHANNEL 1"/>
    <property type="match status" value="1"/>
</dbReference>
<comment type="subcellular location">
    <subcellularLocation>
        <location evidence="1">Cell membrane</location>
        <topology evidence="1">Multi-pass membrane protein</topology>
    </subcellularLocation>
</comment>
<gene>
    <name evidence="12" type="ORF">EB796_005324</name>
</gene>
<feature type="compositionally biased region" description="Gly residues" evidence="10">
    <location>
        <begin position="375"/>
        <end position="385"/>
    </location>
</feature>
<accession>A0A7J7KDJ6</accession>
<feature type="transmembrane region" description="Helical" evidence="11">
    <location>
        <begin position="115"/>
        <end position="137"/>
    </location>
</feature>
<comment type="caution">
    <text evidence="12">The sequence shown here is derived from an EMBL/GenBank/DDBJ whole genome shotgun (WGS) entry which is preliminary data.</text>
</comment>
<evidence type="ECO:0000256" key="2">
    <source>
        <dbReference type="ARBA" id="ARBA00022448"/>
    </source>
</evidence>
<evidence type="ECO:0000256" key="5">
    <source>
        <dbReference type="ARBA" id="ARBA00022882"/>
    </source>
</evidence>
<keyword evidence="9" id="KW-0407">Ion channel</keyword>
<dbReference type="Gene3D" id="1.20.120.350">
    <property type="entry name" value="Voltage-gated potassium channels. Chain C"/>
    <property type="match status" value="1"/>
</dbReference>
<dbReference type="InterPro" id="IPR027359">
    <property type="entry name" value="Volt_channel_dom_sf"/>
</dbReference>
<organism evidence="12 13">
    <name type="scientific">Bugula neritina</name>
    <name type="common">Brown bryozoan</name>
    <name type="synonym">Sertularia neritina</name>
    <dbReference type="NCBI Taxonomy" id="10212"/>
    <lineage>
        <taxon>Eukaryota</taxon>
        <taxon>Metazoa</taxon>
        <taxon>Spiralia</taxon>
        <taxon>Lophotrochozoa</taxon>
        <taxon>Bryozoa</taxon>
        <taxon>Gymnolaemata</taxon>
        <taxon>Cheilostomatida</taxon>
        <taxon>Flustrina</taxon>
        <taxon>Buguloidea</taxon>
        <taxon>Bugulidae</taxon>
        <taxon>Bugula</taxon>
    </lineage>
</organism>
<keyword evidence="2" id="KW-0813">Transport</keyword>
<sequence length="482" mass="53878">MGTKARAHIYESKPGKDETEDKIVCFNHSKELANMRCHEKVDFFLHRPIVEYLVIFLIIADAILVTASLLLEIKIIEQSAKDAVTATTTTTAAAASGATTPHSAGHSSLDVAAEALHISSLVILTLFLIEIFLKLYGQREKFFKRKLQVVDSFIVAISFGLDIAVLIINDIDSSIINGLGLIIILRLWRFVRIVNGAVVATKEKLSEEMHEVKRHNAELTERNAELEFVRGLCSLCMNSIREKVTPNTSMYWICSVLQLAIENKEKEIDFLKGRLARYEPIDMVPTGSTRLPAYLPETREFPKQVLGDVTDDEDYRVQGFADVHHATGKPRVTLSTAGTAFQAYQPGATYQPTSQYPTEQLHRSPNVVGSNVRPGSGGETGGGYRGTEEPGVDTADESDVVSIKPAKYRSGNTFTVKKVRWSPNDLFMSYKSTVDLVVTVQSIVYSLTYDQKSYLVFHHVYNNYVSLINFLYLLHKKEDNFT</sequence>
<dbReference type="EMBL" id="VXIV02000740">
    <property type="protein sequence ID" value="KAF6036357.1"/>
    <property type="molecule type" value="Genomic_DNA"/>
</dbReference>
<dbReference type="AlphaFoldDB" id="A0A7J7KDJ6"/>
<evidence type="ECO:0000256" key="11">
    <source>
        <dbReference type="SAM" id="Phobius"/>
    </source>
</evidence>
<dbReference type="InterPro" id="IPR031846">
    <property type="entry name" value="Hvcn1"/>
</dbReference>
<name>A0A7J7KDJ6_BUGNE</name>
<dbReference type="GO" id="GO:0005886">
    <property type="term" value="C:plasma membrane"/>
    <property type="evidence" value="ECO:0007669"/>
    <property type="project" value="UniProtKB-SubCell"/>
</dbReference>
<dbReference type="Proteomes" id="UP000593567">
    <property type="component" value="Unassembled WGS sequence"/>
</dbReference>
<evidence type="ECO:0000256" key="4">
    <source>
        <dbReference type="ARBA" id="ARBA00022692"/>
    </source>
</evidence>
<keyword evidence="8 11" id="KW-0472">Membrane</keyword>
<feature type="transmembrane region" description="Helical" evidence="11">
    <location>
        <begin position="149"/>
        <end position="168"/>
    </location>
</feature>
<evidence type="ECO:0000256" key="10">
    <source>
        <dbReference type="SAM" id="MobiDB-lite"/>
    </source>
</evidence>
<proteinExistence type="predicted"/>
<keyword evidence="7" id="KW-0406">Ion transport</keyword>
<dbReference type="SUPFAM" id="SSF81324">
    <property type="entry name" value="Voltage-gated potassium channels"/>
    <property type="match status" value="1"/>
</dbReference>
<evidence type="ECO:0000313" key="13">
    <source>
        <dbReference type="Proteomes" id="UP000593567"/>
    </source>
</evidence>
<dbReference type="PANTHER" id="PTHR46480">
    <property type="entry name" value="F20B24.22"/>
    <property type="match status" value="1"/>
</dbReference>
<evidence type="ECO:0000256" key="6">
    <source>
        <dbReference type="ARBA" id="ARBA00022989"/>
    </source>
</evidence>
<feature type="region of interest" description="Disordered" evidence="10">
    <location>
        <begin position="355"/>
        <end position="397"/>
    </location>
</feature>
<dbReference type="GO" id="GO:0034702">
    <property type="term" value="C:monoatomic ion channel complex"/>
    <property type="evidence" value="ECO:0007669"/>
    <property type="project" value="UniProtKB-KW"/>
</dbReference>
<dbReference type="OrthoDB" id="427456at2759"/>
<keyword evidence="13" id="KW-1185">Reference proteome</keyword>
<feature type="transmembrane region" description="Helical" evidence="11">
    <location>
        <begin position="49"/>
        <end position="71"/>
    </location>
</feature>
<evidence type="ECO:0000256" key="1">
    <source>
        <dbReference type="ARBA" id="ARBA00004651"/>
    </source>
</evidence>
<evidence type="ECO:0000313" key="12">
    <source>
        <dbReference type="EMBL" id="KAF6036357.1"/>
    </source>
</evidence>
<keyword evidence="6 11" id="KW-1133">Transmembrane helix</keyword>
<evidence type="ECO:0000256" key="7">
    <source>
        <dbReference type="ARBA" id="ARBA00023065"/>
    </source>
</evidence>
<keyword evidence="4 11" id="KW-0812">Transmembrane</keyword>
<keyword evidence="5" id="KW-0851">Voltage-gated channel</keyword>
<evidence type="ECO:0000256" key="8">
    <source>
        <dbReference type="ARBA" id="ARBA00023136"/>
    </source>
</evidence>
<reference evidence="12" key="1">
    <citation type="submission" date="2020-06" db="EMBL/GenBank/DDBJ databases">
        <title>Draft genome of Bugula neritina, a colonial animal packing powerful symbionts and potential medicines.</title>
        <authorList>
            <person name="Rayko M."/>
        </authorList>
    </citation>
    <scope>NUCLEOTIDE SEQUENCE [LARGE SCALE GENOMIC DNA]</scope>
    <source>
        <strain evidence="12">Kwan_BN1</strain>
    </source>
</reference>
<protein>
    <submittedName>
        <fullName evidence="12">HVCN1</fullName>
    </submittedName>
</protein>
<dbReference type="GO" id="GO:0030171">
    <property type="term" value="F:voltage-gated proton channel activity"/>
    <property type="evidence" value="ECO:0007669"/>
    <property type="project" value="InterPro"/>
</dbReference>
<evidence type="ECO:0000256" key="3">
    <source>
        <dbReference type="ARBA" id="ARBA00022475"/>
    </source>
</evidence>